<gene>
    <name evidence="1" type="ORF">QYF61_004167</name>
</gene>
<keyword evidence="2" id="KW-1185">Reference proteome</keyword>
<organism evidence="1 2">
    <name type="scientific">Mycteria americana</name>
    <name type="common">Wood stork</name>
    <dbReference type="NCBI Taxonomy" id="33587"/>
    <lineage>
        <taxon>Eukaryota</taxon>
        <taxon>Metazoa</taxon>
        <taxon>Chordata</taxon>
        <taxon>Craniata</taxon>
        <taxon>Vertebrata</taxon>
        <taxon>Euteleostomi</taxon>
        <taxon>Archelosauria</taxon>
        <taxon>Archosauria</taxon>
        <taxon>Dinosauria</taxon>
        <taxon>Saurischia</taxon>
        <taxon>Theropoda</taxon>
        <taxon>Coelurosauria</taxon>
        <taxon>Aves</taxon>
        <taxon>Neognathae</taxon>
        <taxon>Neoaves</taxon>
        <taxon>Aequornithes</taxon>
        <taxon>Ciconiiformes</taxon>
        <taxon>Ciconiidae</taxon>
        <taxon>Mycteria</taxon>
    </lineage>
</organism>
<proteinExistence type="predicted"/>
<comment type="caution">
    <text evidence="1">The sequence shown here is derived from an EMBL/GenBank/DDBJ whole genome shotgun (WGS) entry which is preliminary data.</text>
</comment>
<dbReference type="PANTHER" id="PTHR33332">
    <property type="entry name" value="REVERSE TRANSCRIPTASE DOMAIN-CONTAINING PROTEIN"/>
    <property type="match status" value="1"/>
</dbReference>
<sequence>MRQDALGVPGDGKSSCFIKAHGKSRKTFGSCTRNSVASRTTEAIVPLYSPLVRPHLEYCVQFWAPHYRRDIEVLERVQRRATKLVKGLEHKADGERLRELGLFSLEKRRLRGDLIALHNYLKGGCREVGVGLFSQVASHRTRGNGFKLCQGRFRLDIRKNFFTKRVVKPWNRLPREVVESPSLEVFKRRVDVVLRDMV</sequence>
<dbReference type="EMBL" id="JAUNZN010000002">
    <property type="protein sequence ID" value="KAK4826052.1"/>
    <property type="molecule type" value="Genomic_DNA"/>
</dbReference>
<evidence type="ECO:0000313" key="1">
    <source>
        <dbReference type="EMBL" id="KAK4826052.1"/>
    </source>
</evidence>
<accession>A0AAN7S2I6</accession>
<protein>
    <recommendedName>
        <fullName evidence="3">Reverse transcriptase</fullName>
    </recommendedName>
</protein>
<evidence type="ECO:0000313" key="2">
    <source>
        <dbReference type="Proteomes" id="UP001333110"/>
    </source>
</evidence>
<reference evidence="1 2" key="1">
    <citation type="journal article" date="2023" name="J. Hered.">
        <title>Chromosome-level genome of the wood stork (Mycteria americana) provides insight into avian chromosome evolution.</title>
        <authorList>
            <person name="Flamio R. Jr."/>
            <person name="Ramstad K.M."/>
        </authorList>
    </citation>
    <scope>NUCLEOTIDE SEQUENCE [LARGE SCALE GENOMIC DNA]</scope>
    <source>
        <strain evidence="1">JAX WOST 10</strain>
    </source>
</reference>
<dbReference type="AlphaFoldDB" id="A0AAN7S2I6"/>
<evidence type="ECO:0008006" key="3">
    <source>
        <dbReference type="Google" id="ProtNLM"/>
    </source>
</evidence>
<name>A0AAN7S2I6_MYCAM</name>
<dbReference type="Proteomes" id="UP001333110">
    <property type="component" value="Unassembled WGS sequence"/>
</dbReference>